<protein>
    <submittedName>
        <fullName evidence="2">Uncharacterized protein</fullName>
    </submittedName>
</protein>
<dbReference type="AlphaFoldDB" id="F2RVH6"/>
<evidence type="ECO:0000256" key="1">
    <source>
        <dbReference type="SAM" id="MobiDB-lite"/>
    </source>
</evidence>
<reference evidence="3" key="1">
    <citation type="journal article" date="2012" name="MBio">
        <title>Comparative genome analysis of Trichophyton rubrum and related dermatophytes reveals candidate genes involved in infection.</title>
        <authorList>
            <person name="Martinez D.A."/>
            <person name="Oliver B.G."/>
            <person name="Graeser Y."/>
            <person name="Goldberg J.M."/>
            <person name="Li W."/>
            <person name="Martinez-Rossi N.M."/>
            <person name="Monod M."/>
            <person name="Shelest E."/>
            <person name="Barton R.C."/>
            <person name="Birch E."/>
            <person name="Brakhage A.A."/>
            <person name="Chen Z."/>
            <person name="Gurr S.J."/>
            <person name="Heiman D."/>
            <person name="Heitman J."/>
            <person name="Kosti I."/>
            <person name="Rossi A."/>
            <person name="Saif S."/>
            <person name="Samalova M."/>
            <person name="Saunders C.W."/>
            <person name="Shea T."/>
            <person name="Summerbell R.C."/>
            <person name="Xu J."/>
            <person name="Young S."/>
            <person name="Zeng Q."/>
            <person name="Birren B.W."/>
            <person name="Cuomo C.A."/>
            <person name="White T.C."/>
        </authorList>
    </citation>
    <scope>NUCLEOTIDE SEQUENCE [LARGE SCALE GENOMIC DNA]</scope>
    <source>
        <strain evidence="3">CBS 112818</strain>
    </source>
</reference>
<proteinExistence type="predicted"/>
<dbReference type="Proteomes" id="UP000009172">
    <property type="component" value="Unassembled WGS sequence"/>
</dbReference>
<dbReference type="HOGENOM" id="CLU_1636639_0_0_1"/>
<feature type="region of interest" description="Disordered" evidence="1">
    <location>
        <begin position="38"/>
        <end position="85"/>
    </location>
</feature>
<accession>F2RVH6</accession>
<organism evidence="2 3">
    <name type="scientific">Trichophyton tonsurans (strain CBS 112818)</name>
    <name type="common">Scalp ringworm fungus</name>
    <dbReference type="NCBI Taxonomy" id="647933"/>
    <lineage>
        <taxon>Eukaryota</taxon>
        <taxon>Fungi</taxon>
        <taxon>Dikarya</taxon>
        <taxon>Ascomycota</taxon>
        <taxon>Pezizomycotina</taxon>
        <taxon>Eurotiomycetes</taxon>
        <taxon>Eurotiomycetidae</taxon>
        <taxon>Onygenales</taxon>
        <taxon>Arthrodermataceae</taxon>
        <taxon>Trichophyton</taxon>
    </lineage>
</organism>
<feature type="compositionally biased region" description="Gly residues" evidence="1">
    <location>
        <begin position="72"/>
        <end position="81"/>
    </location>
</feature>
<feature type="compositionally biased region" description="Basic residues" evidence="1">
    <location>
        <begin position="40"/>
        <end position="68"/>
    </location>
</feature>
<gene>
    <name evidence="2" type="ORF">TESG_02811</name>
</gene>
<evidence type="ECO:0000313" key="3">
    <source>
        <dbReference type="Proteomes" id="UP000009172"/>
    </source>
</evidence>
<name>F2RVH6_TRIT1</name>
<keyword evidence="3" id="KW-1185">Reference proteome</keyword>
<evidence type="ECO:0000313" key="2">
    <source>
        <dbReference type="EMBL" id="EGD95325.1"/>
    </source>
</evidence>
<sequence>MTMMGDVSTGLYDGTLWQAWSVEMPAVIGLPAAKKSPAAFKRKTGSTGKRKKTSTGGRHQRRLAKPRRLQVGPGGRPGSGLRGRPVLQDSRCQLVPALTLIQTVSQGVLTAESPCYGYGLDRYWLLASKSLFLAVADGHFPSPFDTGSKLTASRSRIVSFMR</sequence>
<dbReference type="EMBL" id="GG698487">
    <property type="protein sequence ID" value="EGD95325.1"/>
    <property type="molecule type" value="Genomic_DNA"/>
</dbReference>